<dbReference type="EMBL" id="CAXHTB010000003">
    <property type="protein sequence ID" value="CAL0302778.1"/>
    <property type="molecule type" value="Genomic_DNA"/>
</dbReference>
<dbReference type="SMART" id="SM00579">
    <property type="entry name" value="FBD"/>
    <property type="match status" value="1"/>
</dbReference>
<dbReference type="SUPFAM" id="SSF52047">
    <property type="entry name" value="RNI-like"/>
    <property type="match status" value="1"/>
</dbReference>
<dbReference type="PANTHER" id="PTHR31900:SF34">
    <property type="entry name" value="EMB|CAB62440.1-RELATED"/>
    <property type="match status" value="1"/>
</dbReference>
<proteinExistence type="predicted"/>
<dbReference type="Gene3D" id="3.80.10.10">
    <property type="entry name" value="Ribonuclease Inhibitor"/>
    <property type="match status" value="1"/>
</dbReference>
<evidence type="ECO:0000313" key="3">
    <source>
        <dbReference type="Proteomes" id="UP001497480"/>
    </source>
</evidence>
<evidence type="ECO:0000259" key="1">
    <source>
        <dbReference type="SMART" id="SM00579"/>
    </source>
</evidence>
<comment type="caution">
    <text evidence="2">The sequence shown here is derived from an EMBL/GenBank/DDBJ whole genome shotgun (WGS) entry which is preliminary data.</text>
</comment>
<dbReference type="InterPro" id="IPR032675">
    <property type="entry name" value="LRR_dom_sf"/>
</dbReference>
<accession>A0AAV1W0T7</accession>
<dbReference type="Pfam" id="PF08387">
    <property type="entry name" value="FBD"/>
    <property type="match status" value="1"/>
</dbReference>
<gene>
    <name evidence="2" type="ORF">LLUT_LOCUS3838</name>
</gene>
<organism evidence="2 3">
    <name type="scientific">Lupinus luteus</name>
    <name type="common">European yellow lupine</name>
    <dbReference type="NCBI Taxonomy" id="3873"/>
    <lineage>
        <taxon>Eukaryota</taxon>
        <taxon>Viridiplantae</taxon>
        <taxon>Streptophyta</taxon>
        <taxon>Embryophyta</taxon>
        <taxon>Tracheophyta</taxon>
        <taxon>Spermatophyta</taxon>
        <taxon>Magnoliopsida</taxon>
        <taxon>eudicotyledons</taxon>
        <taxon>Gunneridae</taxon>
        <taxon>Pentapetalae</taxon>
        <taxon>rosids</taxon>
        <taxon>fabids</taxon>
        <taxon>Fabales</taxon>
        <taxon>Fabaceae</taxon>
        <taxon>Papilionoideae</taxon>
        <taxon>50 kb inversion clade</taxon>
        <taxon>genistoids sensu lato</taxon>
        <taxon>core genistoids</taxon>
        <taxon>Genisteae</taxon>
        <taxon>Lupinus</taxon>
    </lineage>
</organism>
<dbReference type="AlphaFoldDB" id="A0AAV1W0T7"/>
<feature type="domain" description="FBD" evidence="1">
    <location>
        <begin position="247"/>
        <end position="319"/>
    </location>
</feature>
<dbReference type="InterPro" id="IPR006566">
    <property type="entry name" value="FBD"/>
</dbReference>
<dbReference type="InterPro" id="IPR050232">
    <property type="entry name" value="FBL13/AtMIF1-like"/>
</dbReference>
<dbReference type="PANTHER" id="PTHR31900">
    <property type="entry name" value="F-BOX/RNI SUPERFAMILY PROTEIN-RELATED"/>
    <property type="match status" value="1"/>
</dbReference>
<keyword evidence="3" id="KW-1185">Reference proteome</keyword>
<name>A0AAV1W0T7_LUPLU</name>
<sequence length="319" mass="36084">MAPSLVQPLNRFILSCARCSNSNITAWVGKAAQLKTEEIDITLSVSRYVVLPRRLFNCETVSVMKLNGVYLSALMSFSVSLPKLRVLHVGDSVLFGCHDYIFVLLAGCPVLEDLLLESSYTEACGGLVCAKGDFELDLKHLAKAKIGFSWRKICQKSIFMIFQALCNVRFLSITHSTTACLKYAIGSDIPVFNNLIQLEISFGNYHWDLLARLLQKSPRLEALIIHKEPQESTTRQESKWNPPHVPDCLLVHLKTFCLKECRGWESEMKLVGYIMQSARVLETIRICISSSIALEAQLQIRRNLSVLQRRFQSCLIVFH</sequence>
<reference evidence="2 3" key="1">
    <citation type="submission" date="2024-03" db="EMBL/GenBank/DDBJ databases">
        <authorList>
            <person name="Martinez-Hernandez J."/>
        </authorList>
    </citation>
    <scope>NUCLEOTIDE SEQUENCE [LARGE SCALE GENOMIC DNA]</scope>
</reference>
<protein>
    <recommendedName>
        <fullName evidence="1">FBD domain-containing protein</fullName>
    </recommendedName>
</protein>
<dbReference type="Proteomes" id="UP001497480">
    <property type="component" value="Unassembled WGS sequence"/>
</dbReference>
<evidence type="ECO:0000313" key="2">
    <source>
        <dbReference type="EMBL" id="CAL0302778.1"/>
    </source>
</evidence>